<dbReference type="AlphaFoldDB" id="T1FWE5"/>
<dbReference type="GO" id="GO:0061665">
    <property type="term" value="F:SUMO ligase activity"/>
    <property type="evidence" value="ECO:0000318"/>
    <property type="project" value="GO_Central"/>
</dbReference>
<dbReference type="EnsemblMetazoa" id="HelroT194781">
    <property type="protein sequence ID" value="HelroP194781"/>
    <property type="gene ID" value="HelroG194781"/>
</dbReference>
<dbReference type="GO" id="GO:0000785">
    <property type="term" value="C:chromatin"/>
    <property type="evidence" value="ECO:0000318"/>
    <property type="project" value="GO_Central"/>
</dbReference>
<dbReference type="EMBL" id="AMQM01008567">
    <property type="status" value="NOT_ANNOTATED_CDS"/>
    <property type="molecule type" value="Genomic_DNA"/>
</dbReference>
<dbReference type="KEGG" id="hro:HELRODRAFT_194781"/>
<keyword evidence="5" id="KW-1185">Reference proteome</keyword>
<sequence length="357" mass="39434">MGPCATLNSLPVNSNSSLSSSSQTFSYHLNSQQIYPSKPTSSEFSGVYINSENSLDAAKCNPRGPVKNNNAYNAVRSTPYPTAQQHYMQSKRAQFPASLSLEYGASAYQCHPHPYAQLPPPSMQPPSIPHHQMYGWSGNARTNHQMASSYNNMMGRSNGSFGAGVNQSMMYGKLMRPTNVMQGYAGSSGGQYGMPPPPPHHHHHHHISHNNYPAVMYNPHPSQMMAHSGTSPLPPYLPPSSPDMKPTMMNGGKMSSVYNVKKEAAAATYPMTTGMGAYDLRLTFPVKDGVVLAPFRLEHNLNVSNHVFHLRDSVYQTLIMRELVFDSYLRIISMSSMSLTIENDEKHLTFDLFSPSD</sequence>
<dbReference type="GO" id="GO:0016925">
    <property type="term" value="P:protein sumoylation"/>
    <property type="evidence" value="ECO:0000318"/>
    <property type="project" value="GO_Central"/>
</dbReference>
<evidence type="ECO:0000256" key="1">
    <source>
        <dbReference type="SAM" id="MobiDB-lite"/>
    </source>
</evidence>
<reference evidence="3 5" key="2">
    <citation type="journal article" date="2013" name="Nature">
        <title>Insights into bilaterian evolution from three spiralian genomes.</title>
        <authorList>
            <person name="Simakov O."/>
            <person name="Marletaz F."/>
            <person name="Cho S.J."/>
            <person name="Edsinger-Gonzales E."/>
            <person name="Havlak P."/>
            <person name="Hellsten U."/>
            <person name="Kuo D.H."/>
            <person name="Larsson T."/>
            <person name="Lv J."/>
            <person name="Arendt D."/>
            <person name="Savage R."/>
            <person name="Osoegawa K."/>
            <person name="de Jong P."/>
            <person name="Grimwood J."/>
            <person name="Chapman J.A."/>
            <person name="Shapiro H."/>
            <person name="Aerts A."/>
            <person name="Otillar R.P."/>
            <person name="Terry A.Y."/>
            <person name="Boore J.L."/>
            <person name="Grigoriev I.V."/>
            <person name="Lindberg D.R."/>
            <person name="Seaver E.C."/>
            <person name="Weisblat D.A."/>
            <person name="Putnam N.H."/>
            <person name="Rokhsar D.S."/>
        </authorList>
    </citation>
    <scope>NUCLEOTIDE SEQUENCE</scope>
</reference>
<accession>T1FWE5</accession>
<dbReference type="HOGENOM" id="CLU_776795_0_0_1"/>
<dbReference type="STRING" id="6412.T1FWE5"/>
<reference evidence="4" key="3">
    <citation type="submission" date="2015-06" db="UniProtKB">
        <authorList>
            <consortium name="EnsemblMetazoa"/>
        </authorList>
    </citation>
    <scope>IDENTIFICATION</scope>
</reference>
<evidence type="ECO:0000313" key="3">
    <source>
        <dbReference type="EMBL" id="ESN89880.1"/>
    </source>
</evidence>
<feature type="region of interest" description="Disordered" evidence="1">
    <location>
        <begin position="1"/>
        <end position="22"/>
    </location>
</feature>
<feature type="compositionally biased region" description="Low complexity" evidence="1">
    <location>
        <begin position="7"/>
        <end position="22"/>
    </location>
</feature>
<evidence type="ECO:0000313" key="4">
    <source>
        <dbReference type="EnsemblMetazoa" id="HelroP194781"/>
    </source>
</evidence>
<organism evidence="4 5">
    <name type="scientific">Helobdella robusta</name>
    <name type="common">Californian leech</name>
    <dbReference type="NCBI Taxonomy" id="6412"/>
    <lineage>
        <taxon>Eukaryota</taxon>
        <taxon>Metazoa</taxon>
        <taxon>Spiralia</taxon>
        <taxon>Lophotrochozoa</taxon>
        <taxon>Annelida</taxon>
        <taxon>Clitellata</taxon>
        <taxon>Hirudinea</taxon>
        <taxon>Rhynchobdellida</taxon>
        <taxon>Glossiphoniidae</taxon>
        <taxon>Helobdella</taxon>
    </lineage>
</organism>
<name>T1FWE5_HELRO</name>
<dbReference type="EMBL" id="KB097795">
    <property type="protein sequence ID" value="ESN89880.1"/>
    <property type="molecule type" value="Genomic_DNA"/>
</dbReference>
<evidence type="ECO:0000259" key="2">
    <source>
        <dbReference type="Pfam" id="PF25527"/>
    </source>
</evidence>
<dbReference type="GeneID" id="20213140"/>
<dbReference type="GO" id="GO:0006357">
    <property type="term" value="P:regulation of transcription by RNA polymerase II"/>
    <property type="evidence" value="ECO:0000318"/>
    <property type="project" value="GO_Central"/>
</dbReference>
<protein>
    <recommendedName>
        <fullName evidence="2">ZMIZ1/ZMIZ2 GBD-like domain-containing protein</fullName>
    </recommendedName>
</protein>
<evidence type="ECO:0000313" key="5">
    <source>
        <dbReference type="Proteomes" id="UP000015101"/>
    </source>
</evidence>
<gene>
    <name evidence="4" type="primary">20213140</name>
    <name evidence="3" type="ORF">HELRODRAFT_194781</name>
</gene>
<reference evidence="5" key="1">
    <citation type="submission" date="2012-12" db="EMBL/GenBank/DDBJ databases">
        <authorList>
            <person name="Hellsten U."/>
            <person name="Grimwood J."/>
            <person name="Chapman J.A."/>
            <person name="Shapiro H."/>
            <person name="Aerts A."/>
            <person name="Otillar R.P."/>
            <person name="Terry A.Y."/>
            <person name="Boore J.L."/>
            <person name="Simakov O."/>
            <person name="Marletaz F."/>
            <person name="Cho S.-J."/>
            <person name="Edsinger-Gonzales E."/>
            <person name="Havlak P."/>
            <person name="Kuo D.-H."/>
            <person name="Larsson T."/>
            <person name="Lv J."/>
            <person name="Arendt D."/>
            <person name="Savage R."/>
            <person name="Osoegawa K."/>
            <person name="de Jong P."/>
            <person name="Lindberg D.R."/>
            <person name="Seaver E.C."/>
            <person name="Weisblat D.A."/>
            <person name="Putnam N.H."/>
            <person name="Grigoriev I.V."/>
            <person name="Rokhsar D.S."/>
        </authorList>
    </citation>
    <scope>NUCLEOTIDE SEQUENCE</scope>
</reference>
<feature type="domain" description="ZMIZ1/ZMIZ2 GBD-like" evidence="2">
    <location>
        <begin position="281"/>
        <end position="324"/>
    </location>
</feature>
<dbReference type="GO" id="GO:0003713">
    <property type="term" value="F:transcription coactivator activity"/>
    <property type="evidence" value="ECO:0000318"/>
    <property type="project" value="GO_Central"/>
</dbReference>
<dbReference type="eggNOG" id="KOG2169">
    <property type="taxonomic scope" value="Eukaryota"/>
</dbReference>
<dbReference type="CTD" id="20213140"/>
<dbReference type="InterPro" id="IPR057847">
    <property type="entry name" value="ZMIZ1/ZMIZ2_GBD-like"/>
</dbReference>
<dbReference type="Pfam" id="PF25527">
    <property type="entry name" value="GBD-like_ZMIZ1_ZMIZ2"/>
    <property type="match status" value="1"/>
</dbReference>
<dbReference type="RefSeq" id="XP_009032045.1">
    <property type="nucleotide sequence ID" value="XM_009033797.1"/>
</dbReference>
<dbReference type="OrthoDB" id="27975at2759"/>
<dbReference type="Proteomes" id="UP000015101">
    <property type="component" value="Unassembled WGS sequence"/>
</dbReference>
<dbReference type="InParanoid" id="T1FWE5"/>
<proteinExistence type="predicted"/>